<dbReference type="SUPFAM" id="SSF52172">
    <property type="entry name" value="CheY-like"/>
    <property type="match status" value="1"/>
</dbReference>
<dbReference type="OrthoDB" id="9802426at2"/>
<dbReference type="GO" id="GO:0000976">
    <property type="term" value="F:transcription cis-regulatory region binding"/>
    <property type="evidence" value="ECO:0007669"/>
    <property type="project" value="TreeGrafter"/>
</dbReference>
<evidence type="ECO:0000259" key="9">
    <source>
        <dbReference type="PROSITE" id="PS51755"/>
    </source>
</evidence>
<evidence type="ECO:0000256" key="1">
    <source>
        <dbReference type="ARBA" id="ARBA00022553"/>
    </source>
</evidence>
<evidence type="ECO:0000313" key="11">
    <source>
        <dbReference type="Proteomes" id="UP000243378"/>
    </source>
</evidence>
<reference evidence="10 11" key="1">
    <citation type="submission" date="2016-10" db="EMBL/GenBank/DDBJ databases">
        <authorList>
            <person name="de Groot N.N."/>
        </authorList>
    </citation>
    <scope>NUCLEOTIDE SEQUENCE [LARGE SCALE GENOMIC DNA]</scope>
    <source>
        <strain evidence="10 11">LMG 25475</strain>
    </source>
</reference>
<organism evidence="10 11">
    <name type="scientific">Phytopseudomonas seleniipraecipitans</name>
    <dbReference type="NCBI Taxonomy" id="640205"/>
    <lineage>
        <taxon>Bacteria</taxon>
        <taxon>Pseudomonadati</taxon>
        <taxon>Pseudomonadota</taxon>
        <taxon>Gammaproteobacteria</taxon>
        <taxon>Pseudomonadales</taxon>
        <taxon>Pseudomonadaceae</taxon>
        <taxon>Phytopseudomonas</taxon>
    </lineage>
</organism>
<feature type="domain" description="Response regulatory" evidence="8">
    <location>
        <begin position="11"/>
        <end position="124"/>
    </location>
</feature>
<dbReference type="SUPFAM" id="SSF46894">
    <property type="entry name" value="C-terminal effector domain of the bipartite response regulators"/>
    <property type="match status" value="1"/>
</dbReference>
<dbReference type="GO" id="GO:0000156">
    <property type="term" value="F:phosphorelay response regulator activity"/>
    <property type="evidence" value="ECO:0007669"/>
    <property type="project" value="TreeGrafter"/>
</dbReference>
<keyword evidence="4 7" id="KW-0238">DNA-binding</keyword>
<dbReference type="InterPro" id="IPR036388">
    <property type="entry name" value="WH-like_DNA-bd_sf"/>
</dbReference>
<feature type="DNA-binding region" description="OmpR/PhoB-type" evidence="7">
    <location>
        <begin position="145"/>
        <end position="245"/>
    </location>
</feature>
<dbReference type="SMART" id="SM00862">
    <property type="entry name" value="Trans_reg_C"/>
    <property type="match status" value="1"/>
</dbReference>
<dbReference type="PANTHER" id="PTHR48111">
    <property type="entry name" value="REGULATOR OF RPOS"/>
    <property type="match status" value="1"/>
</dbReference>
<keyword evidence="1 6" id="KW-0597">Phosphoprotein</keyword>
<dbReference type="CDD" id="cd17574">
    <property type="entry name" value="REC_OmpR"/>
    <property type="match status" value="1"/>
</dbReference>
<dbReference type="PROSITE" id="PS50110">
    <property type="entry name" value="RESPONSE_REGULATORY"/>
    <property type="match status" value="1"/>
</dbReference>
<gene>
    <name evidence="10" type="ORF">SAMN05216381_0460</name>
</gene>
<evidence type="ECO:0000256" key="3">
    <source>
        <dbReference type="ARBA" id="ARBA00023015"/>
    </source>
</evidence>
<dbReference type="Proteomes" id="UP000243378">
    <property type="component" value="Unassembled WGS sequence"/>
</dbReference>
<dbReference type="CDD" id="cd00383">
    <property type="entry name" value="trans_reg_C"/>
    <property type="match status" value="1"/>
</dbReference>
<evidence type="ECO:0000256" key="2">
    <source>
        <dbReference type="ARBA" id="ARBA00023012"/>
    </source>
</evidence>
<keyword evidence="5" id="KW-0804">Transcription</keyword>
<dbReference type="Gene3D" id="1.10.10.10">
    <property type="entry name" value="Winged helix-like DNA-binding domain superfamily/Winged helix DNA-binding domain"/>
    <property type="match status" value="1"/>
</dbReference>
<dbReference type="Gene3D" id="3.40.50.2300">
    <property type="match status" value="1"/>
</dbReference>
<dbReference type="Pfam" id="PF00072">
    <property type="entry name" value="Response_reg"/>
    <property type="match status" value="1"/>
</dbReference>
<dbReference type="AlphaFoldDB" id="A0A1G7H2Z4"/>
<evidence type="ECO:0000256" key="6">
    <source>
        <dbReference type="PROSITE-ProRule" id="PRU00169"/>
    </source>
</evidence>
<dbReference type="GO" id="GO:0032993">
    <property type="term" value="C:protein-DNA complex"/>
    <property type="evidence" value="ECO:0007669"/>
    <property type="project" value="TreeGrafter"/>
</dbReference>
<dbReference type="STRING" id="640205.SAMN05216381_0460"/>
<dbReference type="PANTHER" id="PTHR48111:SF4">
    <property type="entry name" value="DNA-BINDING DUAL TRANSCRIPTIONAL REGULATOR OMPR"/>
    <property type="match status" value="1"/>
</dbReference>
<evidence type="ECO:0000256" key="5">
    <source>
        <dbReference type="ARBA" id="ARBA00023163"/>
    </source>
</evidence>
<keyword evidence="2" id="KW-0902">Two-component regulatory system</keyword>
<evidence type="ECO:0000256" key="4">
    <source>
        <dbReference type="ARBA" id="ARBA00023125"/>
    </source>
</evidence>
<dbReference type="InterPro" id="IPR001867">
    <property type="entry name" value="OmpR/PhoB-type_DNA-bd"/>
</dbReference>
<dbReference type="InterPro" id="IPR001789">
    <property type="entry name" value="Sig_transdc_resp-reg_receiver"/>
</dbReference>
<sequence length="250" mass="27710">MNPPTTHSAPRILVVDDHRKIREPLAVYLRKHGFDVRTAESAEGMWQLLEAQPFDGVVLDVMLPDGDGFELCSRLHRRNGVPVILLTARDTASDRVRGLDLGADDYLTKPFEPRELVARINSVLRRRGPLGSVPATAEPSVQSVQRHYQFAGLAFASGSGSLSDSNGQATRLSTAEGRLLQVFLDHPNQVLDRSRLIDLTARPDSDVFDRTIDRQVSRLRRKLTDSAGCDDLLRTVWGGGYMLVAEVTRS</sequence>
<dbReference type="Pfam" id="PF00486">
    <property type="entry name" value="Trans_reg_C"/>
    <property type="match status" value="1"/>
</dbReference>
<dbReference type="InterPro" id="IPR039420">
    <property type="entry name" value="WalR-like"/>
</dbReference>
<dbReference type="SMART" id="SM00448">
    <property type="entry name" value="REC"/>
    <property type="match status" value="1"/>
</dbReference>
<feature type="modified residue" description="4-aspartylphosphate" evidence="6">
    <location>
        <position position="60"/>
    </location>
</feature>
<accession>A0A1G7H2Z4</accession>
<evidence type="ECO:0000256" key="7">
    <source>
        <dbReference type="PROSITE-ProRule" id="PRU01091"/>
    </source>
</evidence>
<dbReference type="InterPro" id="IPR011006">
    <property type="entry name" value="CheY-like_superfamily"/>
</dbReference>
<protein>
    <submittedName>
        <fullName evidence="10">DNA-binding response regulator, OmpR family, contains REC and winged-helix (WHTH) domain</fullName>
    </submittedName>
</protein>
<name>A0A1G7H2Z4_9GAMM</name>
<proteinExistence type="predicted"/>
<dbReference type="Gene3D" id="6.10.250.690">
    <property type="match status" value="1"/>
</dbReference>
<dbReference type="EMBL" id="FNBM01000001">
    <property type="protein sequence ID" value="SDE94735.1"/>
    <property type="molecule type" value="Genomic_DNA"/>
</dbReference>
<evidence type="ECO:0000259" key="8">
    <source>
        <dbReference type="PROSITE" id="PS50110"/>
    </source>
</evidence>
<dbReference type="RefSeq" id="WP_092364166.1">
    <property type="nucleotide sequence ID" value="NZ_FNBM01000001.1"/>
</dbReference>
<dbReference type="InterPro" id="IPR016032">
    <property type="entry name" value="Sig_transdc_resp-reg_C-effctor"/>
</dbReference>
<evidence type="ECO:0000313" key="10">
    <source>
        <dbReference type="EMBL" id="SDE94735.1"/>
    </source>
</evidence>
<dbReference type="PROSITE" id="PS51755">
    <property type="entry name" value="OMPR_PHOB"/>
    <property type="match status" value="1"/>
</dbReference>
<dbReference type="GO" id="GO:0006355">
    <property type="term" value="P:regulation of DNA-templated transcription"/>
    <property type="evidence" value="ECO:0007669"/>
    <property type="project" value="InterPro"/>
</dbReference>
<keyword evidence="3" id="KW-0805">Transcription regulation</keyword>
<feature type="domain" description="OmpR/PhoB-type" evidence="9">
    <location>
        <begin position="145"/>
        <end position="245"/>
    </location>
</feature>
<dbReference type="GO" id="GO:0005829">
    <property type="term" value="C:cytosol"/>
    <property type="evidence" value="ECO:0007669"/>
    <property type="project" value="TreeGrafter"/>
</dbReference>